<dbReference type="InterPro" id="IPR005045">
    <property type="entry name" value="CDC50/LEM3_fam"/>
</dbReference>
<evidence type="ECO:0000256" key="5">
    <source>
        <dbReference type="ARBA" id="ARBA00023136"/>
    </source>
</evidence>
<reference evidence="9" key="1">
    <citation type="journal article" date="2020" name="Fungal Divers.">
        <title>Resolving the Mortierellaceae phylogeny through synthesis of multi-gene phylogenetics and phylogenomics.</title>
        <authorList>
            <person name="Vandepol N."/>
            <person name="Liber J."/>
            <person name="Desiro A."/>
            <person name="Na H."/>
            <person name="Kennedy M."/>
            <person name="Barry K."/>
            <person name="Grigoriev I.V."/>
            <person name="Miller A.N."/>
            <person name="O'Donnell K."/>
            <person name="Stajich J.E."/>
            <person name="Bonito G."/>
        </authorList>
    </citation>
    <scope>NUCLEOTIDE SEQUENCE</scope>
    <source>
        <strain evidence="9">NRRL 6426</strain>
    </source>
</reference>
<evidence type="ECO:0008006" key="11">
    <source>
        <dbReference type="Google" id="ProtNLM"/>
    </source>
</evidence>
<name>A0A9P5V7L5_9FUNG</name>
<dbReference type="PANTHER" id="PTHR10926:SF0">
    <property type="entry name" value="CDC50, ISOFORM A"/>
    <property type="match status" value="1"/>
</dbReference>
<comment type="similarity">
    <text evidence="2 6">Belongs to the CDC50/LEM3 family.</text>
</comment>
<feature type="region of interest" description="Disordered" evidence="7">
    <location>
        <begin position="379"/>
        <end position="418"/>
    </location>
</feature>
<keyword evidence="3 8" id="KW-0812">Transmembrane</keyword>
<dbReference type="PIRSF" id="PIRSF015840">
    <property type="entry name" value="DUF284_TM_euk"/>
    <property type="match status" value="1"/>
</dbReference>
<sequence length="418" mass="46688">MSPDAKDKEQLKSRRPANTAFKQQRLKAWQPILTPKSVLPAFIIIGILFAPLGGLLLWASDTVAEIVIDYTNCDKAGTNYVQVPSDLFSSNFPGSSGDGNPPEFKAIPAVGTFNNATWPTMRCTIKFDVPVTMKHPVFMYYRLTDFYQNHRRYIKSLDLKQLAGEPRTAMELRGGGCEPMATVTEGELRFPIYPCGLIANSIFNDTLDITLSPFNSPDLKPYNMTDKGIAWTVDQTKYLPQQHPDLSQIRPPPNWEKKYPNGYTTSNPPIDISKDEHFQVWMRASGLPNFRKMYAKNEKEDLPAGTYTIDIDMNYNMTVNGGTKSVVLSTVSFMGGRNPFLGIAYIVVGVLCFFLGLLFTARHLYKPRRLGDHTYLSWNQNQSPQHQRNDTDASGGAGSETEPEDLPTATASGASARY</sequence>
<organism evidence="9 10">
    <name type="scientific">Linnemannia schmuckeri</name>
    <dbReference type="NCBI Taxonomy" id="64567"/>
    <lineage>
        <taxon>Eukaryota</taxon>
        <taxon>Fungi</taxon>
        <taxon>Fungi incertae sedis</taxon>
        <taxon>Mucoromycota</taxon>
        <taxon>Mortierellomycotina</taxon>
        <taxon>Mortierellomycetes</taxon>
        <taxon>Mortierellales</taxon>
        <taxon>Mortierellaceae</taxon>
        <taxon>Linnemannia</taxon>
    </lineage>
</organism>
<comment type="caution">
    <text evidence="9">The sequence shown here is derived from an EMBL/GenBank/DDBJ whole genome shotgun (WGS) entry which is preliminary data.</text>
</comment>
<evidence type="ECO:0000256" key="8">
    <source>
        <dbReference type="SAM" id="Phobius"/>
    </source>
</evidence>
<gene>
    <name evidence="9" type="ORF">BG015_011828</name>
</gene>
<dbReference type="Proteomes" id="UP000748756">
    <property type="component" value="Unassembled WGS sequence"/>
</dbReference>
<dbReference type="GO" id="GO:0005794">
    <property type="term" value="C:Golgi apparatus"/>
    <property type="evidence" value="ECO:0007669"/>
    <property type="project" value="TreeGrafter"/>
</dbReference>
<proteinExistence type="inferred from homology"/>
<evidence type="ECO:0000256" key="4">
    <source>
        <dbReference type="ARBA" id="ARBA00022989"/>
    </source>
</evidence>
<evidence type="ECO:0000256" key="6">
    <source>
        <dbReference type="PIRNR" id="PIRNR015840"/>
    </source>
</evidence>
<evidence type="ECO:0000256" key="7">
    <source>
        <dbReference type="SAM" id="MobiDB-lite"/>
    </source>
</evidence>
<evidence type="ECO:0000256" key="3">
    <source>
        <dbReference type="ARBA" id="ARBA00022692"/>
    </source>
</evidence>
<dbReference type="EMBL" id="JAAAUQ010000945">
    <property type="protein sequence ID" value="KAF9145631.1"/>
    <property type="molecule type" value="Genomic_DNA"/>
</dbReference>
<evidence type="ECO:0000256" key="1">
    <source>
        <dbReference type="ARBA" id="ARBA00004141"/>
    </source>
</evidence>
<dbReference type="GO" id="GO:0005886">
    <property type="term" value="C:plasma membrane"/>
    <property type="evidence" value="ECO:0007669"/>
    <property type="project" value="TreeGrafter"/>
</dbReference>
<protein>
    <recommendedName>
        <fullName evidence="11">Lem3/Cdc50</fullName>
    </recommendedName>
</protein>
<feature type="transmembrane region" description="Helical" evidence="8">
    <location>
        <begin position="340"/>
        <end position="359"/>
    </location>
</feature>
<dbReference type="PANTHER" id="PTHR10926">
    <property type="entry name" value="CELL CYCLE CONTROL PROTEIN 50"/>
    <property type="match status" value="1"/>
</dbReference>
<keyword evidence="10" id="KW-1185">Reference proteome</keyword>
<comment type="subcellular location">
    <subcellularLocation>
        <location evidence="1">Membrane</location>
        <topology evidence="1">Multi-pass membrane protein</topology>
    </subcellularLocation>
</comment>
<keyword evidence="4 8" id="KW-1133">Transmembrane helix</keyword>
<accession>A0A9P5V7L5</accession>
<dbReference type="GO" id="GO:0005783">
    <property type="term" value="C:endoplasmic reticulum"/>
    <property type="evidence" value="ECO:0007669"/>
    <property type="project" value="TreeGrafter"/>
</dbReference>
<feature type="compositionally biased region" description="Polar residues" evidence="7">
    <location>
        <begin position="409"/>
        <end position="418"/>
    </location>
</feature>
<dbReference type="AlphaFoldDB" id="A0A9P5V7L5"/>
<evidence type="ECO:0000313" key="10">
    <source>
        <dbReference type="Proteomes" id="UP000748756"/>
    </source>
</evidence>
<evidence type="ECO:0000313" key="9">
    <source>
        <dbReference type="EMBL" id="KAF9145631.1"/>
    </source>
</evidence>
<dbReference type="Pfam" id="PF03381">
    <property type="entry name" value="CDC50"/>
    <property type="match status" value="1"/>
</dbReference>
<dbReference type="GO" id="GO:0045332">
    <property type="term" value="P:phospholipid translocation"/>
    <property type="evidence" value="ECO:0007669"/>
    <property type="project" value="UniProtKB-UniRule"/>
</dbReference>
<keyword evidence="5 6" id="KW-0472">Membrane</keyword>
<evidence type="ECO:0000256" key="2">
    <source>
        <dbReference type="ARBA" id="ARBA00009457"/>
    </source>
</evidence>
<feature type="transmembrane region" description="Helical" evidence="8">
    <location>
        <begin position="37"/>
        <end position="59"/>
    </location>
</feature>
<dbReference type="OrthoDB" id="340608at2759"/>